<evidence type="ECO:0000313" key="6">
    <source>
        <dbReference type="Proteomes" id="UP001165190"/>
    </source>
</evidence>
<proteinExistence type="inferred from homology"/>
<name>A0A9W7IBG2_HIBTR</name>
<dbReference type="Proteomes" id="UP001165190">
    <property type="component" value="Unassembled WGS sequence"/>
</dbReference>
<feature type="signal peptide" evidence="4">
    <location>
        <begin position="1"/>
        <end position="22"/>
    </location>
</feature>
<gene>
    <name evidence="5" type="ORF">HRI_002791800</name>
</gene>
<comment type="caution">
    <text evidence="5">The sequence shown here is derived from an EMBL/GenBank/DDBJ whole genome shotgun (WGS) entry which is preliminary data.</text>
</comment>
<dbReference type="InterPro" id="IPR044859">
    <property type="entry name" value="Allene_oxi_cyc_Dirigent"/>
</dbReference>
<comment type="similarity">
    <text evidence="1 4">Belongs to the plant dirigent protein family.</text>
</comment>
<evidence type="ECO:0000256" key="1">
    <source>
        <dbReference type="ARBA" id="ARBA00010746"/>
    </source>
</evidence>
<dbReference type="Pfam" id="PF03018">
    <property type="entry name" value="Dirigent"/>
    <property type="match status" value="1"/>
</dbReference>
<comment type="subunit">
    <text evidence="2 4">Homodimer.</text>
</comment>
<comment type="function">
    <text evidence="4">Dirigent proteins impart stereoselectivity on the phenoxy radical-coupling reaction, yielding optically active lignans from two molecules of coniferyl alcohol in the biosynthesis of lignans, flavonolignans, and alkaloids and thus plays a central role in plant secondary metabolism.</text>
</comment>
<organism evidence="5 6">
    <name type="scientific">Hibiscus trionum</name>
    <name type="common">Flower of an hour</name>
    <dbReference type="NCBI Taxonomy" id="183268"/>
    <lineage>
        <taxon>Eukaryota</taxon>
        <taxon>Viridiplantae</taxon>
        <taxon>Streptophyta</taxon>
        <taxon>Embryophyta</taxon>
        <taxon>Tracheophyta</taxon>
        <taxon>Spermatophyta</taxon>
        <taxon>Magnoliopsida</taxon>
        <taxon>eudicotyledons</taxon>
        <taxon>Gunneridae</taxon>
        <taxon>Pentapetalae</taxon>
        <taxon>rosids</taxon>
        <taxon>malvids</taxon>
        <taxon>Malvales</taxon>
        <taxon>Malvaceae</taxon>
        <taxon>Malvoideae</taxon>
        <taxon>Hibiscus</taxon>
    </lineage>
</organism>
<evidence type="ECO:0000256" key="3">
    <source>
        <dbReference type="ARBA" id="ARBA00022525"/>
    </source>
</evidence>
<sequence>MISRIIFCFAVVLAIVVGPENTSRVVGKARGFIISLEHFANSAFNMIYLAFETPEFNGSLSVEAKHVEDEDRQELTVVGGTGYFAFARGLAVFMQTKSQSSVADPAYHVKLQLKFSNKSQTIPR</sequence>
<feature type="chain" id="PRO_5041015839" description="Dirigent protein" evidence="4">
    <location>
        <begin position="23"/>
        <end position="124"/>
    </location>
</feature>
<keyword evidence="4" id="KW-0732">Signal</keyword>
<dbReference type="GO" id="GO:0048046">
    <property type="term" value="C:apoplast"/>
    <property type="evidence" value="ECO:0007669"/>
    <property type="project" value="UniProtKB-SubCell"/>
</dbReference>
<comment type="subcellular location">
    <subcellularLocation>
        <location evidence="4">Secreted</location>
        <location evidence="4">Extracellular space</location>
        <location evidence="4">Apoplast</location>
    </subcellularLocation>
</comment>
<evidence type="ECO:0000256" key="4">
    <source>
        <dbReference type="RuleBase" id="RU363099"/>
    </source>
</evidence>
<protein>
    <recommendedName>
        <fullName evidence="4">Dirigent protein</fullName>
    </recommendedName>
</protein>
<keyword evidence="6" id="KW-1185">Reference proteome</keyword>
<dbReference type="EMBL" id="BSYR01000024">
    <property type="protein sequence ID" value="GMI91225.1"/>
    <property type="molecule type" value="Genomic_DNA"/>
</dbReference>
<keyword evidence="3 4" id="KW-0964">Secreted</keyword>
<reference evidence="5" key="1">
    <citation type="submission" date="2023-05" db="EMBL/GenBank/DDBJ databases">
        <title>Genome and transcriptome analyses reveal genes involved in the formation of fine ridges on petal epidermal cells in Hibiscus trionum.</title>
        <authorList>
            <person name="Koshimizu S."/>
            <person name="Masuda S."/>
            <person name="Ishii T."/>
            <person name="Shirasu K."/>
            <person name="Hoshino A."/>
            <person name="Arita M."/>
        </authorList>
    </citation>
    <scope>NUCLEOTIDE SEQUENCE</scope>
    <source>
        <strain evidence="5">Hamamatsu line</strain>
    </source>
</reference>
<evidence type="ECO:0000313" key="5">
    <source>
        <dbReference type="EMBL" id="GMI91225.1"/>
    </source>
</evidence>
<dbReference type="InterPro" id="IPR004265">
    <property type="entry name" value="Dirigent"/>
</dbReference>
<dbReference type="PANTHER" id="PTHR21495">
    <property type="entry name" value="NUCLEOPORIN-RELATED"/>
    <property type="match status" value="1"/>
</dbReference>
<evidence type="ECO:0000256" key="2">
    <source>
        <dbReference type="ARBA" id="ARBA00011738"/>
    </source>
</evidence>
<accession>A0A9W7IBG2</accession>
<dbReference type="AlphaFoldDB" id="A0A9W7IBG2"/>
<dbReference type="Gene3D" id="2.40.480.10">
    <property type="entry name" value="Allene oxide cyclase-like"/>
    <property type="match status" value="1"/>
</dbReference>
<dbReference type="OrthoDB" id="1859279at2759"/>
<keyword evidence="4" id="KW-0052">Apoplast</keyword>
<dbReference type="GO" id="GO:0009699">
    <property type="term" value="P:phenylpropanoid biosynthetic process"/>
    <property type="evidence" value="ECO:0007669"/>
    <property type="project" value="UniProtKB-ARBA"/>
</dbReference>